<accession>A0AAW0RDZ8</accession>
<dbReference type="CDD" id="cd00118">
    <property type="entry name" value="LysM"/>
    <property type="match status" value="2"/>
</dbReference>
<evidence type="ECO:0000259" key="3">
    <source>
        <dbReference type="PROSITE" id="PS51782"/>
    </source>
</evidence>
<name>A0AAW0RDZ8_9PEZI</name>
<dbReference type="Pfam" id="PF01476">
    <property type="entry name" value="LysM"/>
    <property type="match status" value="2"/>
</dbReference>
<protein>
    <submittedName>
        <fullName evidence="4">Peptidase m23b</fullName>
    </submittedName>
</protein>
<gene>
    <name evidence="4" type="ORF">PG999_001142</name>
</gene>
<keyword evidence="5" id="KW-1185">Reference proteome</keyword>
<comment type="caution">
    <text evidence="4">The sequence shown here is derived from an EMBL/GenBank/DDBJ whole genome shotgun (WGS) entry which is preliminary data.</text>
</comment>
<keyword evidence="2" id="KW-0732">Signal</keyword>
<evidence type="ECO:0000313" key="5">
    <source>
        <dbReference type="Proteomes" id="UP001392437"/>
    </source>
</evidence>
<evidence type="ECO:0000256" key="1">
    <source>
        <dbReference type="SAM" id="MobiDB-lite"/>
    </source>
</evidence>
<dbReference type="InterPro" id="IPR018392">
    <property type="entry name" value="LysM"/>
</dbReference>
<evidence type="ECO:0000313" key="4">
    <source>
        <dbReference type="EMBL" id="KAK8132969.1"/>
    </source>
</evidence>
<feature type="signal peptide" evidence="2">
    <location>
        <begin position="1"/>
        <end position="17"/>
    </location>
</feature>
<feature type="compositionally biased region" description="Low complexity" evidence="1">
    <location>
        <begin position="63"/>
        <end position="77"/>
    </location>
</feature>
<dbReference type="InterPro" id="IPR036779">
    <property type="entry name" value="LysM_dom_sf"/>
</dbReference>
<dbReference type="Proteomes" id="UP001392437">
    <property type="component" value="Unassembled WGS sequence"/>
</dbReference>
<feature type="compositionally biased region" description="Polar residues" evidence="1">
    <location>
        <begin position="258"/>
        <end position="267"/>
    </location>
</feature>
<feature type="domain" description="LysM" evidence="3">
    <location>
        <begin position="188"/>
        <end position="232"/>
    </location>
</feature>
<dbReference type="Gene3D" id="3.10.350.10">
    <property type="entry name" value="LysM domain"/>
    <property type="match status" value="2"/>
</dbReference>
<dbReference type="PANTHER" id="PTHR33734:SF22">
    <property type="entry name" value="MEMBRANE-BOUND LYTIC MUREIN TRANSGLYCOSYLASE D"/>
    <property type="match status" value="1"/>
</dbReference>
<feature type="domain" description="LysM" evidence="3">
    <location>
        <begin position="117"/>
        <end position="161"/>
    </location>
</feature>
<dbReference type="PANTHER" id="PTHR33734">
    <property type="entry name" value="LYSM DOMAIN-CONTAINING GPI-ANCHORED PROTEIN 2"/>
    <property type="match status" value="1"/>
</dbReference>
<reference evidence="4 5" key="1">
    <citation type="submission" date="2023-01" db="EMBL/GenBank/DDBJ databases">
        <title>Analysis of 21 Apiospora genomes using comparative genomics revels a genus with tremendous synthesis potential of carbohydrate active enzymes and secondary metabolites.</title>
        <authorList>
            <person name="Sorensen T."/>
        </authorList>
    </citation>
    <scope>NUCLEOTIDE SEQUENCE [LARGE SCALE GENOMIC DNA]</scope>
    <source>
        <strain evidence="4 5">CBS 117206</strain>
    </source>
</reference>
<feature type="region of interest" description="Disordered" evidence="1">
    <location>
        <begin position="253"/>
        <end position="293"/>
    </location>
</feature>
<feature type="compositionally biased region" description="Polar residues" evidence="1">
    <location>
        <begin position="280"/>
        <end position="293"/>
    </location>
</feature>
<feature type="chain" id="PRO_5043530604" evidence="2">
    <location>
        <begin position="18"/>
        <end position="293"/>
    </location>
</feature>
<dbReference type="SUPFAM" id="SSF54106">
    <property type="entry name" value="LysM domain"/>
    <property type="match status" value="2"/>
</dbReference>
<proteinExistence type="predicted"/>
<organism evidence="4 5">
    <name type="scientific">Apiospora kogelbergensis</name>
    <dbReference type="NCBI Taxonomy" id="1337665"/>
    <lineage>
        <taxon>Eukaryota</taxon>
        <taxon>Fungi</taxon>
        <taxon>Dikarya</taxon>
        <taxon>Ascomycota</taxon>
        <taxon>Pezizomycotina</taxon>
        <taxon>Sordariomycetes</taxon>
        <taxon>Xylariomycetidae</taxon>
        <taxon>Amphisphaeriales</taxon>
        <taxon>Apiosporaceae</taxon>
        <taxon>Apiospora</taxon>
    </lineage>
</organism>
<dbReference type="EMBL" id="JAQQWP010000001">
    <property type="protein sequence ID" value="KAK8132969.1"/>
    <property type="molecule type" value="Genomic_DNA"/>
</dbReference>
<evidence type="ECO:0000256" key="2">
    <source>
        <dbReference type="SAM" id="SignalP"/>
    </source>
</evidence>
<sequence>MHYSNLLWLLVAEFAIALNPKFPQIHVRANTTNLNSVHSKRLYTNVHRRVVIEEAVAVDEGAVAPEAEEGAAAGQEPVADEKPAVGEEAAADEGAVADGEAAADEAAAALCAEGQAVKYTVQPADTLGNIAKSLGSGICDIASANQLANIDVIFPNQTLTVPVALAAADDTSCIAPPSNATCVAGGEDTAVVQAGDAFVTIAAGLGISSAALQAANPGVDRFNLQAGQVINVPVCTGAADEIPAAAAEASAAGEVLANSSSPTTKRSSVLRGRMRGGSSALFQLTKGSTAENK</sequence>
<dbReference type="AlphaFoldDB" id="A0AAW0RDZ8"/>
<feature type="region of interest" description="Disordered" evidence="1">
    <location>
        <begin position="63"/>
        <end position="84"/>
    </location>
</feature>
<dbReference type="PROSITE" id="PS51782">
    <property type="entry name" value="LYSM"/>
    <property type="match status" value="2"/>
</dbReference>
<dbReference type="SMART" id="SM00257">
    <property type="entry name" value="LysM"/>
    <property type="match status" value="2"/>
</dbReference>